<evidence type="ECO:0000259" key="1">
    <source>
        <dbReference type="PROSITE" id="PS51186"/>
    </source>
</evidence>
<dbReference type="Gene3D" id="3.40.630.30">
    <property type="match status" value="1"/>
</dbReference>
<dbReference type="CDD" id="cd04301">
    <property type="entry name" value="NAT_SF"/>
    <property type="match status" value="1"/>
</dbReference>
<evidence type="ECO:0000313" key="2">
    <source>
        <dbReference type="EMBL" id="PWV95225.1"/>
    </source>
</evidence>
<dbReference type="Proteomes" id="UP000246635">
    <property type="component" value="Unassembled WGS sequence"/>
</dbReference>
<dbReference type="SUPFAM" id="SSF55729">
    <property type="entry name" value="Acyl-CoA N-acyltransferases (Nat)"/>
    <property type="match status" value="1"/>
</dbReference>
<dbReference type="GO" id="GO:0016747">
    <property type="term" value="F:acyltransferase activity, transferring groups other than amino-acyl groups"/>
    <property type="evidence" value="ECO:0007669"/>
    <property type="project" value="InterPro"/>
</dbReference>
<sequence>MTFELPILLNNHFELRKAEIRDFAIHYTTYRDNIFFRQSWDRRISIFDEDAPSYWIYHHNRRIGGVCMEPNLLSSFFLAPPYEDAHSVFIQLKERLILISDSNKPIHAYGILPYQTEHFLQLGFEPTESRRVMIRPTESFELQQLGEGFTVSTPQLEHIEQIAELLYHCYSGRDRIGYPGDNTIEQHTSALEYFFEHNQLDSIRNASSMVYDSENNVAAICLISMWEDWPLISNVAVLPSYRGKRIATHLIKSALNELKDSYEVLRLFVTLGNPAEELYRNLGFYPGLAQTTFKLEQR</sequence>
<dbReference type="EMBL" id="QGTQ01000029">
    <property type="protein sequence ID" value="PWV95225.1"/>
    <property type="molecule type" value="Genomic_DNA"/>
</dbReference>
<dbReference type="InterPro" id="IPR000182">
    <property type="entry name" value="GNAT_dom"/>
</dbReference>
<accession>A0A2V2YLT7</accession>
<keyword evidence="2" id="KW-0808">Transferase</keyword>
<dbReference type="InterPro" id="IPR016181">
    <property type="entry name" value="Acyl_CoA_acyltransferase"/>
</dbReference>
<proteinExistence type="predicted"/>
<reference evidence="2 3" key="1">
    <citation type="submission" date="2018-05" db="EMBL/GenBank/DDBJ databases">
        <title>Genomic Encyclopedia of Type Strains, Phase III (KMG-III): the genomes of soil and plant-associated and newly described type strains.</title>
        <authorList>
            <person name="Whitman W."/>
        </authorList>
    </citation>
    <scope>NUCLEOTIDE SEQUENCE [LARGE SCALE GENOMIC DNA]</scope>
    <source>
        <strain evidence="2 3">CECT 5696</strain>
    </source>
</reference>
<feature type="domain" description="N-acetyltransferase" evidence="1">
    <location>
        <begin position="149"/>
        <end position="298"/>
    </location>
</feature>
<dbReference type="RefSeq" id="WP_174812702.1">
    <property type="nucleotide sequence ID" value="NZ_CP054612.1"/>
</dbReference>
<name>A0A2V2YLT7_9BACL</name>
<gene>
    <name evidence="2" type="ORF">DFQ01_12961</name>
</gene>
<comment type="caution">
    <text evidence="2">The sequence shown here is derived from an EMBL/GenBank/DDBJ whole genome shotgun (WGS) entry which is preliminary data.</text>
</comment>
<keyword evidence="3" id="KW-1185">Reference proteome</keyword>
<protein>
    <submittedName>
        <fullName evidence="2">Acetyltransferase (GNAT) family protein</fullName>
    </submittedName>
</protein>
<organism evidence="2 3">
    <name type="scientific">Paenibacillus cellulosilyticus</name>
    <dbReference type="NCBI Taxonomy" id="375489"/>
    <lineage>
        <taxon>Bacteria</taxon>
        <taxon>Bacillati</taxon>
        <taxon>Bacillota</taxon>
        <taxon>Bacilli</taxon>
        <taxon>Bacillales</taxon>
        <taxon>Paenibacillaceae</taxon>
        <taxon>Paenibacillus</taxon>
    </lineage>
</organism>
<dbReference type="Pfam" id="PF00583">
    <property type="entry name" value="Acetyltransf_1"/>
    <property type="match status" value="1"/>
</dbReference>
<evidence type="ECO:0000313" key="3">
    <source>
        <dbReference type="Proteomes" id="UP000246635"/>
    </source>
</evidence>
<dbReference type="PROSITE" id="PS51186">
    <property type="entry name" value="GNAT"/>
    <property type="match status" value="1"/>
</dbReference>
<dbReference type="AlphaFoldDB" id="A0A2V2YLT7"/>